<dbReference type="Pfam" id="PF00702">
    <property type="entry name" value="Hydrolase"/>
    <property type="match status" value="1"/>
</dbReference>
<dbReference type="InterPro" id="IPR006439">
    <property type="entry name" value="HAD-SF_hydro_IA"/>
</dbReference>
<evidence type="ECO:0000313" key="2">
    <source>
        <dbReference type="Proteomes" id="UP001596122"/>
    </source>
</evidence>
<accession>A0ABW0GMF9</accession>
<gene>
    <name evidence="1" type="ORF">ACFPJ6_02525</name>
</gene>
<dbReference type="CDD" id="cd07505">
    <property type="entry name" value="HAD_BPGM-like"/>
    <property type="match status" value="1"/>
</dbReference>
<dbReference type="SFLD" id="SFLDS00003">
    <property type="entry name" value="Haloacid_Dehalogenase"/>
    <property type="match status" value="1"/>
</dbReference>
<proteinExistence type="predicted"/>
<dbReference type="NCBIfam" id="TIGR01509">
    <property type="entry name" value="HAD-SF-IA-v3"/>
    <property type="match status" value="1"/>
</dbReference>
<dbReference type="PANTHER" id="PTHR18901">
    <property type="entry name" value="2-DEOXYGLUCOSE-6-PHOSPHATE PHOSPHATASE 2"/>
    <property type="match status" value="1"/>
</dbReference>
<keyword evidence="2" id="KW-1185">Reference proteome</keyword>
<dbReference type="RefSeq" id="WP_340268878.1">
    <property type="nucleotide sequence ID" value="NZ_JBBEOG010000003.1"/>
</dbReference>
<comment type="caution">
    <text evidence="1">The sequence shown here is derived from an EMBL/GenBank/DDBJ whole genome shotgun (WGS) entry which is preliminary data.</text>
</comment>
<evidence type="ECO:0000313" key="1">
    <source>
        <dbReference type="EMBL" id="MFC5379656.1"/>
    </source>
</evidence>
<protein>
    <submittedName>
        <fullName evidence="1">HAD family hydrolase</fullName>
    </submittedName>
</protein>
<dbReference type="EMBL" id="JBHSLD010000004">
    <property type="protein sequence ID" value="MFC5379656.1"/>
    <property type="molecule type" value="Genomic_DNA"/>
</dbReference>
<dbReference type="InterPro" id="IPR023214">
    <property type="entry name" value="HAD_sf"/>
</dbReference>
<name>A0ABW0GMF9_9MICO</name>
<dbReference type="SUPFAM" id="SSF56784">
    <property type="entry name" value="HAD-like"/>
    <property type="match status" value="1"/>
</dbReference>
<dbReference type="InterPro" id="IPR023198">
    <property type="entry name" value="PGP-like_dom2"/>
</dbReference>
<organism evidence="1 2">
    <name type="scientific">Aquipuribacter nitratireducens</name>
    <dbReference type="NCBI Taxonomy" id="650104"/>
    <lineage>
        <taxon>Bacteria</taxon>
        <taxon>Bacillati</taxon>
        <taxon>Actinomycetota</taxon>
        <taxon>Actinomycetes</taxon>
        <taxon>Micrococcales</taxon>
        <taxon>Intrasporangiaceae</taxon>
        <taxon>Aquipuribacter</taxon>
    </lineage>
</organism>
<dbReference type="Proteomes" id="UP001596122">
    <property type="component" value="Unassembled WGS sequence"/>
</dbReference>
<dbReference type="SFLD" id="SFLDG01129">
    <property type="entry name" value="C1.5:_HAD__Beta-PGM__Phosphata"/>
    <property type="match status" value="1"/>
</dbReference>
<dbReference type="Gene3D" id="1.10.150.240">
    <property type="entry name" value="Putative phosphatase, domain 2"/>
    <property type="match status" value="1"/>
</dbReference>
<dbReference type="Gene3D" id="3.40.50.1000">
    <property type="entry name" value="HAD superfamily/HAD-like"/>
    <property type="match status" value="1"/>
</dbReference>
<keyword evidence="1" id="KW-0378">Hydrolase</keyword>
<dbReference type="PANTHER" id="PTHR18901:SF38">
    <property type="entry name" value="PSEUDOURIDINE-5'-PHOSPHATASE"/>
    <property type="match status" value="1"/>
</dbReference>
<reference evidence="2" key="1">
    <citation type="journal article" date="2019" name="Int. J. Syst. Evol. Microbiol.">
        <title>The Global Catalogue of Microorganisms (GCM) 10K type strain sequencing project: providing services to taxonomists for standard genome sequencing and annotation.</title>
        <authorList>
            <consortium name="The Broad Institute Genomics Platform"/>
            <consortium name="The Broad Institute Genome Sequencing Center for Infectious Disease"/>
            <person name="Wu L."/>
            <person name="Ma J."/>
        </authorList>
    </citation>
    <scope>NUCLEOTIDE SEQUENCE [LARGE SCALE GENOMIC DNA]</scope>
    <source>
        <strain evidence="2">CCUG 43114</strain>
    </source>
</reference>
<sequence length="245" mass="25191">MTSSTAGSAASSTSPPLPAAVLWDMDGTLVDTEPLWLRAETDLVTEHGGRWTLEDGLSLVGNPLIVSGRTIVERTGIRLSPQQVVDALLVRMVAAVRSAPPFRPGARELLEECVAAGVPAALVTMSYADLAGAVVDALPPGTFTTVVTGDAVVHGKPHPEPFLTAAARLGVDPSRCVALEDSVPGVASAEAAGCRVVAVPLHVPLDDAPGRSRVRDLRRIGLADLAHVAAGRTIDDADPAGVVVS</sequence>
<dbReference type="GO" id="GO:0016787">
    <property type="term" value="F:hydrolase activity"/>
    <property type="evidence" value="ECO:0007669"/>
    <property type="project" value="UniProtKB-KW"/>
</dbReference>
<dbReference type="InterPro" id="IPR036412">
    <property type="entry name" value="HAD-like_sf"/>
</dbReference>